<dbReference type="EMBL" id="MLCO01000056">
    <property type="protein sequence ID" value="ONG56028.1"/>
    <property type="molecule type" value="Genomic_DNA"/>
</dbReference>
<feature type="domain" description="PpiC" evidence="11">
    <location>
        <begin position="160"/>
        <end position="251"/>
    </location>
</feature>
<dbReference type="PANTHER" id="PTHR47245:SF2">
    <property type="entry name" value="PEPTIDYL-PROLYL CIS-TRANS ISOMERASE HP_0175-RELATED"/>
    <property type="match status" value="1"/>
</dbReference>
<feature type="signal peptide" evidence="10">
    <location>
        <begin position="1"/>
        <end position="20"/>
    </location>
</feature>
<evidence type="ECO:0000313" key="13">
    <source>
        <dbReference type="Proteomes" id="UP000188879"/>
    </source>
</evidence>
<evidence type="ECO:0000313" key="12">
    <source>
        <dbReference type="EMBL" id="ONG56028.1"/>
    </source>
</evidence>
<evidence type="ECO:0000256" key="9">
    <source>
        <dbReference type="SAM" id="MobiDB-lite"/>
    </source>
</evidence>
<feature type="compositionally biased region" description="Pro residues" evidence="9">
    <location>
        <begin position="25"/>
        <end position="39"/>
    </location>
</feature>
<feature type="region of interest" description="Disordered" evidence="9">
    <location>
        <begin position="294"/>
        <end position="323"/>
    </location>
</feature>
<keyword evidence="5 8" id="KW-0697">Rotamase</keyword>
<evidence type="ECO:0000256" key="6">
    <source>
        <dbReference type="ARBA" id="ARBA00030642"/>
    </source>
</evidence>
<dbReference type="GO" id="GO:0003755">
    <property type="term" value="F:peptidyl-prolyl cis-trans isomerase activity"/>
    <property type="evidence" value="ECO:0007669"/>
    <property type="project" value="UniProtKB-KW"/>
</dbReference>
<reference evidence="12 13" key="1">
    <citation type="submission" date="2016-10" db="EMBL/GenBank/DDBJ databases">
        <title>Draft Genome sequence of Roseomonas sp. strain M3.</title>
        <authorList>
            <person name="Subhash Y."/>
            <person name="Lee S."/>
        </authorList>
    </citation>
    <scope>NUCLEOTIDE SEQUENCE [LARGE SCALE GENOMIC DNA]</scope>
    <source>
        <strain evidence="12 13">M3</strain>
    </source>
</reference>
<proteinExistence type="inferred from homology"/>
<feature type="chain" id="PRO_5012460125" description="Parvulin-like PPIase" evidence="10">
    <location>
        <begin position="21"/>
        <end position="323"/>
    </location>
</feature>
<dbReference type="RefSeq" id="WP_076956703.1">
    <property type="nucleotide sequence ID" value="NZ_MLCO01000056.1"/>
</dbReference>
<gene>
    <name evidence="12" type="ORF">BKE38_07215</name>
</gene>
<evidence type="ECO:0000256" key="4">
    <source>
        <dbReference type="ARBA" id="ARBA00018370"/>
    </source>
</evidence>
<feature type="region of interest" description="Disordered" evidence="9">
    <location>
        <begin position="23"/>
        <end position="46"/>
    </location>
</feature>
<comment type="similarity">
    <text evidence="2">Belongs to the PpiC/parvulin rotamase family.</text>
</comment>
<keyword evidence="10" id="KW-0732">Signal</keyword>
<dbReference type="InterPro" id="IPR027304">
    <property type="entry name" value="Trigger_fact/SurA_dom_sf"/>
</dbReference>
<dbReference type="InterPro" id="IPR000297">
    <property type="entry name" value="PPIase_PpiC"/>
</dbReference>
<keyword evidence="8 12" id="KW-0413">Isomerase</keyword>
<evidence type="ECO:0000256" key="7">
    <source>
        <dbReference type="ARBA" id="ARBA00031484"/>
    </source>
</evidence>
<dbReference type="PROSITE" id="PS50198">
    <property type="entry name" value="PPIC_PPIASE_2"/>
    <property type="match status" value="1"/>
</dbReference>
<evidence type="ECO:0000256" key="2">
    <source>
        <dbReference type="ARBA" id="ARBA00007656"/>
    </source>
</evidence>
<dbReference type="InterPro" id="IPR046357">
    <property type="entry name" value="PPIase_dom_sf"/>
</dbReference>
<dbReference type="Pfam" id="PF13616">
    <property type="entry name" value="Rotamase_3"/>
    <property type="match status" value="1"/>
</dbReference>
<accession>A0A1V2H4R2</accession>
<organism evidence="12 13">
    <name type="scientific">Teichococcus deserti</name>
    <dbReference type="NCBI Taxonomy" id="1817963"/>
    <lineage>
        <taxon>Bacteria</taxon>
        <taxon>Pseudomonadati</taxon>
        <taxon>Pseudomonadota</taxon>
        <taxon>Alphaproteobacteria</taxon>
        <taxon>Acetobacterales</taxon>
        <taxon>Roseomonadaceae</taxon>
        <taxon>Roseomonas</taxon>
    </lineage>
</organism>
<comment type="catalytic activity">
    <reaction evidence="1">
        <text>[protein]-peptidylproline (omega=180) = [protein]-peptidylproline (omega=0)</text>
        <dbReference type="Rhea" id="RHEA:16237"/>
        <dbReference type="Rhea" id="RHEA-COMP:10747"/>
        <dbReference type="Rhea" id="RHEA-COMP:10748"/>
        <dbReference type="ChEBI" id="CHEBI:83833"/>
        <dbReference type="ChEBI" id="CHEBI:83834"/>
        <dbReference type="EC" id="5.2.1.8"/>
    </reaction>
</comment>
<dbReference type="Gene3D" id="1.10.8.1040">
    <property type="match status" value="1"/>
</dbReference>
<protein>
    <recommendedName>
        <fullName evidence="4">Parvulin-like PPIase</fullName>
        <ecNumber evidence="3">5.2.1.8</ecNumber>
    </recommendedName>
    <alternativeName>
        <fullName evidence="6">Peptidyl-prolyl cis-trans isomerase plp</fullName>
    </alternativeName>
    <alternativeName>
        <fullName evidence="7">Rotamase plp</fullName>
    </alternativeName>
</protein>
<dbReference type="SUPFAM" id="SSF54534">
    <property type="entry name" value="FKBP-like"/>
    <property type="match status" value="1"/>
</dbReference>
<evidence type="ECO:0000256" key="10">
    <source>
        <dbReference type="SAM" id="SignalP"/>
    </source>
</evidence>
<sequence length="323" mass="33832">MRFFLPSLSVLLLASAAAMAQAPGAQPPAPASPAQPPAAAPGAATPAVPAGNPVVAKVDGQELRLSDVQAALAELPAELRAAPMPMLFPLVLDQLIAQRALVSAARAQGLDKDEAVRAAIRRAEDEQLQQALLRREIAPALTEAALRARYDREIAGKPGQEEVHARHILTSSEADARAALAEARKPGADFAALARRLSTGPGTEQGGDLGFFKKGDMVPEFAEAAFALKAGEISAEPVKTAFGWHVIKVEERRTAPAPTFQESLESLRQAAFEEAVNAAVERIQAAAKIERFNMDGTPRAATPAAPSLLEGATPPAATPPARR</sequence>
<evidence type="ECO:0000256" key="5">
    <source>
        <dbReference type="ARBA" id="ARBA00023110"/>
    </source>
</evidence>
<dbReference type="EC" id="5.2.1.8" evidence="3"/>
<evidence type="ECO:0000256" key="8">
    <source>
        <dbReference type="PROSITE-ProRule" id="PRU00278"/>
    </source>
</evidence>
<dbReference type="InterPro" id="IPR050245">
    <property type="entry name" value="PrsA_foldase"/>
</dbReference>
<dbReference type="AlphaFoldDB" id="A0A1V2H4R2"/>
<dbReference type="Proteomes" id="UP000188879">
    <property type="component" value="Unassembled WGS sequence"/>
</dbReference>
<dbReference type="PANTHER" id="PTHR47245">
    <property type="entry name" value="PEPTIDYLPROLYL ISOMERASE"/>
    <property type="match status" value="1"/>
</dbReference>
<keyword evidence="13" id="KW-1185">Reference proteome</keyword>
<name>A0A1V2H4R2_9PROT</name>
<dbReference type="SUPFAM" id="SSF109998">
    <property type="entry name" value="Triger factor/SurA peptide-binding domain-like"/>
    <property type="match status" value="1"/>
</dbReference>
<evidence type="ECO:0000256" key="1">
    <source>
        <dbReference type="ARBA" id="ARBA00000971"/>
    </source>
</evidence>
<evidence type="ECO:0000259" key="11">
    <source>
        <dbReference type="PROSITE" id="PS50198"/>
    </source>
</evidence>
<dbReference type="Gene3D" id="3.10.50.40">
    <property type="match status" value="1"/>
</dbReference>
<evidence type="ECO:0000256" key="3">
    <source>
        <dbReference type="ARBA" id="ARBA00013194"/>
    </source>
</evidence>
<dbReference type="OrthoDB" id="14196at2"/>
<comment type="caution">
    <text evidence="12">The sequence shown here is derived from an EMBL/GenBank/DDBJ whole genome shotgun (WGS) entry which is preliminary data.</text>
</comment>